<protein>
    <recommendedName>
        <fullName evidence="4 6">dTDP-4-dehydrorhamnose reductase</fullName>
        <ecNumber evidence="3 6">1.1.1.133</ecNumber>
    </recommendedName>
</protein>
<name>A0ABW3JJB7_9FLAO</name>
<evidence type="ECO:0000256" key="6">
    <source>
        <dbReference type="RuleBase" id="RU364082"/>
    </source>
</evidence>
<gene>
    <name evidence="8" type="primary">rfbD</name>
    <name evidence="8" type="ORF">ACFQ1R_10605</name>
</gene>
<dbReference type="SUPFAM" id="SSF51735">
    <property type="entry name" value="NAD(P)-binding Rossmann-fold domains"/>
    <property type="match status" value="1"/>
</dbReference>
<dbReference type="Proteomes" id="UP001597061">
    <property type="component" value="Unassembled WGS sequence"/>
</dbReference>
<dbReference type="InterPro" id="IPR036291">
    <property type="entry name" value="NAD(P)-bd_dom_sf"/>
</dbReference>
<keyword evidence="9" id="KW-1185">Reference proteome</keyword>
<dbReference type="Gene3D" id="3.90.25.10">
    <property type="entry name" value="UDP-galactose 4-epimerase, domain 1"/>
    <property type="match status" value="1"/>
</dbReference>
<dbReference type="PANTHER" id="PTHR10491">
    <property type="entry name" value="DTDP-4-DEHYDRORHAMNOSE REDUCTASE"/>
    <property type="match status" value="1"/>
</dbReference>
<feature type="domain" description="RmlD-like substrate binding" evidence="7">
    <location>
        <begin position="1"/>
        <end position="264"/>
    </location>
</feature>
<evidence type="ECO:0000313" key="8">
    <source>
        <dbReference type="EMBL" id="MFD0990547.1"/>
    </source>
</evidence>
<dbReference type="Pfam" id="PF04321">
    <property type="entry name" value="RmlD_sub_bind"/>
    <property type="match status" value="1"/>
</dbReference>
<dbReference type="CDD" id="cd05254">
    <property type="entry name" value="dTDP_HR_like_SDR_e"/>
    <property type="match status" value="1"/>
</dbReference>
<evidence type="ECO:0000313" key="9">
    <source>
        <dbReference type="Proteomes" id="UP001597061"/>
    </source>
</evidence>
<evidence type="ECO:0000259" key="7">
    <source>
        <dbReference type="Pfam" id="PF04321"/>
    </source>
</evidence>
<dbReference type="InterPro" id="IPR005913">
    <property type="entry name" value="dTDP_dehydrorham_reduct"/>
</dbReference>
<reference evidence="9" key="1">
    <citation type="journal article" date="2019" name="Int. J. Syst. Evol. Microbiol.">
        <title>The Global Catalogue of Microorganisms (GCM) 10K type strain sequencing project: providing services to taxonomists for standard genome sequencing and annotation.</title>
        <authorList>
            <consortium name="The Broad Institute Genomics Platform"/>
            <consortium name="The Broad Institute Genome Sequencing Center for Infectious Disease"/>
            <person name="Wu L."/>
            <person name="Ma J."/>
        </authorList>
    </citation>
    <scope>NUCLEOTIDE SEQUENCE [LARGE SCALE GENOMIC DNA]</scope>
    <source>
        <strain evidence="9">CCUG 62414</strain>
    </source>
</reference>
<dbReference type="GO" id="GO:0008831">
    <property type="term" value="F:dTDP-4-dehydrorhamnose reductase activity"/>
    <property type="evidence" value="ECO:0007669"/>
    <property type="project" value="UniProtKB-EC"/>
</dbReference>
<sequence>MKILVTGANGQLGKTIEELYAKNKSNLDFTFVSKAELDITNNTELNLFFQVNQFDYCINSAAYTNVEQAEKTPEIAYKVNAEGVKNLAEVCKKTNTVLIHISTDYVFDGQKKEPYTVTDLTNPINEYGKSKLLGEQHIQNCLETYFIIRTSWLYSKTYGKNFYKAIVAKAQTEKELTITTEQTGCPTNTVNLAAFIYKIIQTSNINYGVYHFCDEKAMTWYDFAEQILIENNLLKKIKLVKSEKYLTFAKRPVNSVLTNTKIALKY</sequence>
<evidence type="ECO:0000256" key="5">
    <source>
        <dbReference type="ARBA" id="ARBA00048200"/>
    </source>
</evidence>
<keyword evidence="6 8" id="KW-0560">Oxidoreductase</keyword>
<evidence type="ECO:0000256" key="4">
    <source>
        <dbReference type="ARBA" id="ARBA00017099"/>
    </source>
</evidence>
<comment type="catalytic activity">
    <reaction evidence="5">
        <text>dTDP-beta-L-rhamnose + NADP(+) = dTDP-4-dehydro-beta-L-rhamnose + NADPH + H(+)</text>
        <dbReference type="Rhea" id="RHEA:21796"/>
        <dbReference type="ChEBI" id="CHEBI:15378"/>
        <dbReference type="ChEBI" id="CHEBI:57510"/>
        <dbReference type="ChEBI" id="CHEBI:57783"/>
        <dbReference type="ChEBI" id="CHEBI:58349"/>
        <dbReference type="ChEBI" id="CHEBI:62830"/>
        <dbReference type="EC" id="1.1.1.133"/>
    </reaction>
</comment>
<dbReference type="RefSeq" id="WP_379926142.1">
    <property type="nucleotide sequence ID" value="NZ_JBHTJI010000001.1"/>
</dbReference>
<evidence type="ECO:0000256" key="2">
    <source>
        <dbReference type="ARBA" id="ARBA00010944"/>
    </source>
</evidence>
<comment type="pathway">
    <text evidence="1 6">Carbohydrate biosynthesis; dTDP-L-rhamnose biosynthesis.</text>
</comment>
<evidence type="ECO:0000256" key="3">
    <source>
        <dbReference type="ARBA" id="ARBA00012929"/>
    </source>
</evidence>
<comment type="caution">
    <text evidence="8">The sequence shown here is derived from an EMBL/GenBank/DDBJ whole genome shotgun (WGS) entry which is preliminary data.</text>
</comment>
<dbReference type="InterPro" id="IPR029903">
    <property type="entry name" value="RmlD-like-bd"/>
</dbReference>
<dbReference type="EMBL" id="JBHTJI010000001">
    <property type="protein sequence ID" value="MFD0990547.1"/>
    <property type="molecule type" value="Genomic_DNA"/>
</dbReference>
<dbReference type="NCBIfam" id="TIGR01214">
    <property type="entry name" value="rmlD"/>
    <property type="match status" value="1"/>
</dbReference>
<comment type="similarity">
    <text evidence="2 6">Belongs to the dTDP-4-dehydrorhamnose reductase family.</text>
</comment>
<keyword evidence="6" id="KW-0521">NADP</keyword>
<organism evidence="8 9">
    <name type="scientific">Mariniflexile jejuense</name>
    <dbReference type="NCBI Taxonomy" id="1173582"/>
    <lineage>
        <taxon>Bacteria</taxon>
        <taxon>Pseudomonadati</taxon>
        <taxon>Bacteroidota</taxon>
        <taxon>Flavobacteriia</taxon>
        <taxon>Flavobacteriales</taxon>
        <taxon>Flavobacteriaceae</taxon>
        <taxon>Mariniflexile</taxon>
    </lineage>
</organism>
<accession>A0ABW3JJB7</accession>
<dbReference type="EC" id="1.1.1.133" evidence="3 6"/>
<dbReference type="Gene3D" id="3.40.50.720">
    <property type="entry name" value="NAD(P)-binding Rossmann-like Domain"/>
    <property type="match status" value="1"/>
</dbReference>
<proteinExistence type="inferred from homology"/>
<comment type="function">
    <text evidence="6">Catalyzes the reduction of dTDP-6-deoxy-L-lyxo-4-hexulose to yield dTDP-L-rhamnose.</text>
</comment>
<dbReference type="PANTHER" id="PTHR10491:SF4">
    <property type="entry name" value="METHIONINE ADENOSYLTRANSFERASE 2 SUBUNIT BETA"/>
    <property type="match status" value="1"/>
</dbReference>
<evidence type="ECO:0000256" key="1">
    <source>
        <dbReference type="ARBA" id="ARBA00004781"/>
    </source>
</evidence>